<dbReference type="PANTHER" id="PTHR47481:SF9">
    <property type="entry name" value="RETROTRANSPOSON GAG DOMAIN-CONTAINING PROTEIN"/>
    <property type="match status" value="1"/>
</dbReference>
<dbReference type="PROSITE" id="PS50158">
    <property type="entry name" value="ZF_CCHC"/>
    <property type="match status" value="1"/>
</dbReference>
<evidence type="ECO:0000313" key="4">
    <source>
        <dbReference type="EMBL" id="GAU22214.1"/>
    </source>
</evidence>
<dbReference type="InterPro" id="IPR001878">
    <property type="entry name" value="Znf_CCHC"/>
</dbReference>
<feature type="region of interest" description="Disordered" evidence="2">
    <location>
        <begin position="1"/>
        <end position="69"/>
    </location>
</feature>
<dbReference type="SUPFAM" id="SSF57756">
    <property type="entry name" value="Retrovirus zinc finger-like domains"/>
    <property type="match status" value="1"/>
</dbReference>
<evidence type="ECO:0000259" key="3">
    <source>
        <dbReference type="PROSITE" id="PS50158"/>
    </source>
</evidence>
<dbReference type="EMBL" id="DF973243">
    <property type="protein sequence ID" value="GAU22214.1"/>
    <property type="molecule type" value="Genomic_DNA"/>
</dbReference>
<evidence type="ECO:0000313" key="5">
    <source>
        <dbReference type="Proteomes" id="UP000242715"/>
    </source>
</evidence>
<feature type="compositionally biased region" description="Basic and acidic residues" evidence="2">
    <location>
        <begin position="22"/>
        <end position="37"/>
    </location>
</feature>
<gene>
    <name evidence="4" type="ORF">TSUD_227500</name>
</gene>
<feature type="compositionally biased region" description="Polar residues" evidence="2">
    <location>
        <begin position="59"/>
        <end position="69"/>
    </location>
</feature>
<feature type="compositionally biased region" description="Polar residues" evidence="2">
    <location>
        <begin position="1"/>
        <end position="19"/>
    </location>
</feature>
<sequence>MLLQTYNGGSTRSKPSQLKTAYDTKEAKSQCKNKSKEVSTLTAHKTHSTESLGGMGSTPCPSSTTGENGAQTANPNYLQWCRQDSHITVALMSSCGPEAQIVIASATSSADAWSKLQKAYSNRSRARTMSLKERLATISKGSSSVHDYLRTIRSIGDELALIGNPVDDLDLVIAAVNGLGPTFREFGTSIRTRDTPIQFDELFDKLVDFEIYLQRDEQHTLSAPITANMAHRQNHHYNRSNQQQSRFRRPYFSPSNNTRSVSICQYCDKRGHIAKDCNELRGYHYKNSAKPRAHHVQKQNHGESSSLLDSGASHHVTNDIANLTLAKEVTEPDQLFVADAVQTTTPPPSSANPNFIFQDVAFKSSGA</sequence>
<dbReference type="PANTHER" id="PTHR47481">
    <property type="match status" value="1"/>
</dbReference>
<dbReference type="Pfam" id="PF14223">
    <property type="entry name" value="Retrotran_gag_2"/>
    <property type="match status" value="1"/>
</dbReference>
<accession>A0A2Z6LSC9</accession>
<keyword evidence="1" id="KW-0863">Zinc-finger</keyword>
<dbReference type="InterPro" id="IPR036875">
    <property type="entry name" value="Znf_CCHC_sf"/>
</dbReference>
<keyword evidence="5" id="KW-1185">Reference proteome</keyword>
<organism evidence="4 5">
    <name type="scientific">Trifolium subterraneum</name>
    <name type="common">Subterranean clover</name>
    <dbReference type="NCBI Taxonomy" id="3900"/>
    <lineage>
        <taxon>Eukaryota</taxon>
        <taxon>Viridiplantae</taxon>
        <taxon>Streptophyta</taxon>
        <taxon>Embryophyta</taxon>
        <taxon>Tracheophyta</taxon>
        <taxon>Spermatophyta</taxon>
        <taxon>Magnoliopsida</taxon>
        <taxon>eudicotyledons</taxon>
        <taxon>Gunneridae</taxon>
        <taxon>Pentapetalae</taxon>
        <taxon>rosids</taxon>
        <taxon>fabids</taxon>
        <taxon>Fabales</taxon>
        <taxon>Fabaceae</taxon>
        <taxon>Papilionoideae</taxon>
        <taxon>50 kb inversion clade</taxon>
        <taxon>NPAAA clade</taxon>
        <taxon>Hologalegina</taxon>
        <taxon>IRL clade</taxon>
        <taxon>Trifolieae</taxon>
        <taxon>Trifolium</taxon>
    </lineage>
</organism>
<dbReference type="GO" id="GO:0003676">
    <property type="term" value="F:nucleic acid binding"/>
    <property type="evidence" value="ECO:0007669"/>
    <property type="project" value="InterPro"/>
</dbReference>
<dbReference type="OrthoDB" id="1419338at2759"/>
<feature type="domain" description="CCHC-type" evidence="3">
    <location>
        <begin position="264"/>
        <end position="279"/>
    </location>
</feature>
<keyword evidence="1" id="KW-0479">Metal-binding</keyword>
<feature type="region of interest" description="Disordered" evidence="2">
    <location>
        <begin position="291"/>
        <end position="312"/>
    </location>
</feature>
<dbReference type="AlphaFoldDB" id="A0A2Z6LSC9"/>
<protein>
    <recommendedName>
        <fullName evidence="3">CCHC-type domain-containing protein</fullName>
    </recommendedName>
</protein>
<keyword evidence="1" id="KW-0862">Zinc</keyword>
<reference evidence="5" key="1">
    <citation type="journal article" date="2017" name="Front. Plant Sci.">
        <title>Climate Clever Clovers: New Paradigm to Reduce the Environmental Footprint of Ruminants by Breeding Low Methanogenic Forages Utilizing Haplotype Variation.</title>
        <authorList>
            <person name="Kaur P."/>
            <person name="Appels R."/>
            <person name="Bayer P.E."/>
            <person name="Keeble-Gagnere G."/>
            <person name="Wang J."/>
            <person name="Hirakawa H."/>
            <person name="Shirasawa K."/>
            <person name="Vercoe P."/>
            <person name="Stefanova K."/>
            <person name="Durmic Z."/>
            <person name="Nichols P."/>
            <person name="Revell C."/>
            <person name="Isobe S.N."/>
            <person name="Edwards D."/>
            <person name="Erskine W."/>
        </authorList>
    </citation>
    <scope>NUCLEOTIDE SEQUENCE [LARGE SCALE GENOMIC DNA]</scope>
    <source>
        <strain evidence="5">cv. Daliak</strain>
    </source>
</reference>
<proteinExistence type="predicted"/>
<dbReference type="Proteomes" id="UP000242715">
    <property type="component" value="Unassembled WGS sequence"/>
</dbReference>
<name>A0A2Z6LSC9_TRISU</name>
<evidence type="ECO:0000256" key="1">
    <source>
        <dbReference type="PROSITE-ProRule" id="PRU00047"/>
    </source>
</evidence>
<evidence type="ECO:0000256" key="2">
    <source>
        <dbReference type="SAM" id="MobiDB-lite"/>
    </source>
</evidence>
<dbReference type="GO" id="GO:0008270">
    <property type="term" value="F:zinc ion binding"/>
    <property type="evidence" value="ECO:0007669"/>
    <property type="project" value="UniProtKB-KW"/>
</dbReference>